<keyword evidence="12" id="KW-0805">Transcription regulation</keyword>
<dbReference type="InterPro" id="IPR019786">
    <property type="entry name" value="Zinc_finger_PHD-type_CS"/>
</dbReference>
<dbReference type="InterPro" id="IPR036427">
    <property type="entry name" value="Bromodomain-like_sf"/>
</dbReference>
<feature type="domain" description="Bromo" evidence="22">
    <location>
        <begin position="832"/>
        <end position="904"/>
    </location>
</feature>
<dbReference type="EC" id="2.3.2.27" evidence="4"/>
<feature type="region of interest" description="Disordered" evidence="21">
    <location>
        <begin position="567"/>
        <end position="677"/>
    </location>
</feature>
<dbReference type="InterPro" id="IPR013083">
    <property type="entry name" value="Znf_RING/FYVE/PHD"/>
</dbReference>
<keyword evidence="11" id="KW-0862">Zinc</keyword>
<dbReference type="GeneTree" id="ENSGT00940000156361"/>
<proteinExistence type="predicted"/>
<feature type="domain" description="B box-type" evidence="24">
    <location>
        <begin position="199"/>
        <end position="240"/>
    </location>
</feature>
<comment type="catalytic activity">
    <reaction evidence="1">
        <text>S-ubiquitinyl-[E2 ubiquitin-conjugating enzyme]-L-cysteine + [acceptor protein]-L-lysine = [E2 ubiquitin-conjugating enzyme]-L-cysteine + N(6)-ubiquitinyl-[acceptor protein]-L-lysine.</text>
        <dbReference type="EC" id="2.3.2.27"/>
    </reaction>
</comment>
<evidence type="ECO:0000256" key="13">
    <source>
        <dbReference type="ARBA" id="ARBA00023054"/>
    </source>
</evidence>
<evidence type="ECO:0000256" key="21">
    <source>
        <dbReference type="SAM" id="MobiDB-lite"/>
    </source>
</evidence>
<feature type="domain" description="PHD-type" evidence="23">
    <location>
        <begin position="745"/>
        <end position="792"/>
    </location>
</feature>
<dbReference type="Gene3D" id="3.30.160.60">
    <property type="entry name" value="Classic Zinc Finger"/>
    <property type="match status" value="1"/>
</dbReference>
<evidence type="ECO:0000256" key="8">
    <source>
        <dbReference type="ARBA" id="ARBA00022737"/>
    </source>
</evidence>
<dbReference type="SUPFAM" id="SSF47370">
    <property type="entry name" value="Bromodomain"/>
    <property type="match status" value="1"/>
</dbReference>
<evidence type="ECO:0000259" key="24">
    <source>
        <dbReference type="PROSITE" id="PS50119"/>
    </source>
</evidence>
<feature type="compositionally biased region" description="Basic and acidic residues" evidence="21">
    <location>
        <begin position="651"/>
        <end position="660"/>
    </location>
</feature>
<dbReference type="GO" id="GO:0031981">
    <property type="term" value="C:nuclear lumen"/>
    <property type="evidence" value="ECO:0007669"/>
    <property type="project" value="UniProtKB-ARBA"/>
</dbReference>
<feature type="region of interest" description="Disordered" evidence="21">
    <location>
        <begin position="537"/>
        <end position="556"/>
    </location>
</feature>
<evidence type="ECO:0000256" key="11">
    <source>
        <dbReference type="ARBA" id="ARBA00022833"/>
    </source>
</evidence>
<dbReference type="PROSITE" id="PS00518">
    <property type="entry name" value="ZF_RING_1"/>
    <property type="match status" value="1"/>
</dbReference>
<keyword evidence="13 20" id="KW-0175">Coiled coil</keyword>
<dbReference type="GO" id="GO:0003677">
    <property type="term" value="F:DNA binding"/>
    <property type="evidence" value="ECO:0007669"/>
    <property type="project" value="UniProtKB-KW"/>
</dbReference>
<dbReference type="FunFam" id="3.30.160.60:FF:000074">
    <property type="entry name" value="Tripartite motif containing 66"/>
    <property type="match status" value="1"/>
</dbReference>
<feature type="compositionally biased region" description="Acidic residues" evidence="21">
    <location>
        <begin position="950"/>
        <end position="967"/>
    </location>
</feature>
<feature type="compositionally biased region" description="Low complexity" evidence="21">
    <location>
        <begin position="587"/>
        <end position="616"/>
    </location>
</feature>
<feature type="compositionally biased region" description="Polar residues" evidence="21">
    <location>
        <begin position="514"/>
        <end position="525"/>
    </location>
</feature>
<evidence type="ECO:0000256" key="4">
    <source>
        <dbReference type="ARBA" id="ARBA00012483"/>
    </source>
</evidence>
<dbReference type="PROSITE" id="PS50119">
    <property type="entry name" value="ZF_BBOX"/>
    <property type="match status" value="2"/>
</dbReference>
<sequence>RRDTGSFQPISGRPPIRKEKKKKAPFHGSPEAQPPKGTQPVKAPSPRSSAPQSQQATTFDPAATEVRPKLLPCLHSFCLRCLPEPERQLSVPIPGGSNGDIQQVGVIRCPVCRQECRQIDLVDNYFVKDTSEAPSSSDEKSEQVCTSCEDNASAVGFCVECGEWLCKTCIEAHQRVKFTKDHLIRKKEDVSESVGASGQRPVFCPVHKQEQLKLFCETCDRLTCRDCQLLEHKEHRYQFLEEAFQNQKGAIENLLAKLLEKKNYVHFAATQVQNRIKEVNETNKRVEQEIKVAIFTLINEINKKGKSLLQQLENVTKERQMKLLQQQNDITGLSRQVKHVMNFTNWAIASGSSTALLYSKRNLVIESKPAPGYTPNVVVGQVPPGTNHISKTPGQINLAQLRLQHMQQQVYAQKHQQLQQMRMQQPPAPPPRLISVQTMQRGNMNCGAFQAHQMRLAQNAARIPGIPRHSGPQYSMMQPHLQRQHSNPGHAGPFPVVSVHNTTINPTSPTTATMANANRGPTSPSVTAIELIPSVTNPENLPSLPDIPPIQLEDAGSSSLDNLLSRYISGSHLPPQPTSTMNPSPGPSALSPGSSGLSNSHTPVRPPSTSSTGSRGRTAEKTSLSFKSDQVKVKQEPGTEDEICSFSGAVKQEKTEDGRRSACMLSSPESSLTPPLSTNLHLESELDALASLENHVKTEPADTNESCKQSGLSSLVNGKSPIRSLVHRSSRIGGDGNSKDDDPNEDWCAVCQNGGDLLCCEKCPKVFHLTCHVPTLLSFPSGDWICTFCRDIGKPEVEYDCDNLQHSKKGKTAQGLSPVDQRKCERLLLYLYCHELSIEFQEPVPASIPNYYKIIKKPMDLSTVKKKLQKKHSQHYQIPDDFVADVRLIFKNCERFNEMMKVVQVYAETQEINLKADSEVAQAGKAVALYFEDKLTEIYSDRTFAPLPEFEQEEDDGEVTEDSDEDFIQPRRKRLKSDERPVHIK</sequence>
<feature type="compositionally biased region" description="Low complexity" evidence="21">
    <location>
        <begin position="44"/>
        <end position="56"/>
    </location>
</feature>
<feature type="domain" description="B box-type" evidence="24">
    <location>
        <begin position="140"/>
        <end position="187"/>
    </location>
</feature>
<dbReference type="PROSITE" id="PS50016">
    <property type="entry name" value="ZF_PHD_2"/>
    <property type="match status" value="1"/>
</dbReference>
<keyword evidence="10" id="KW-0833">Ubl conjugation pathway</keyword>
<evidence type="ECO:0000256" key="18">
    <source>
        <dbReference type="PROSITE-ProRule" id="PRU00024"/>
    </source>
</evidence>
<dbReference type="InterPro" id="IPR019787">
    <property type="entry name" value="Znf_PHD-finger"/>
</dbReference>
<dbReference type="SMART" id="SM00184">
    <property type="entry name" value="RING"/>
    <property type="match status" value="2"/>
</dbReference>
<evidence type="ECO:0000256" key="1">
    <source>
        <dbReference type="ARBA" id="ARBA00000900"/>
    </source>
</evidence>
<feature type="region of interest" description="Disordered" evidence="21">
    <location>
        <begin position="1"/>
        <end position="62"/>
    </location>
</feature>
<evidence type="ECO:0000259" key="22">
    <source>
        <dbReference type="PROSITE" id="PS50014"/>
    </source>
</evidence>
<reference evidence="25" key="1">
    <citation type="submission" date="2019-03" db="UniProtKB">
        <authorList>
            <consortium name="Ensembl"/>
        </authorList>
    </citation>
    <scope>IDENTIFICATION</scope>
</reference>
<dbReference type="SUPFAM" id="SSF57903">
    <property type="entry name" value="FYVE/PHD zinc finger"/>
    <property type="match status" value="1"/>
</dbReference>
<keyword evidence="15" id="KW-0238">DNA-binding</keyword>
<evidence type="ECO:0000256" key="9">
    <source>
        <dbReference type="ARBA" id="ARBA00022771"/>
    </source>
</evidence>
<organism evidence="25">
    <name type="scientific">Ursus maritimus</name>
    <name type="common">Polar bear</name>
    <name type="synonym">Thalarctos maritimus</name>
    <dbReference type="NCBI Taxonomy" id="29073"/>
    <lineage>
        <taxon>Eukaryota</taxon>
        <taxon>Metazoa</taxon>
        <taxon>Chordata</taxon>
        <taxon>Craniata</taxon>
        <taxon>Vertebrata</taxon>
        <taxon>Euteleostomi</taxon>
        <taxon>Mammalia</taxon>
        <taxon>Eutheria</taxon>
        <taxon>Laurasiatheria</taxon>
        <taxon>Carnivora</taxon>
        <taxon>Caniformia</taxon>
        <taxon>Ursidae</taxon>
        <taxon>Ursus</taxon>
    </lineage>
</organism>
<evidence type="ECO:0000256" key="20">
    <source>
        <dbReference type="SAM" id="Coils"/>
    </source>
</evidence>
<dbReference type="InterPro" id="IPR011011">
    <property type="entry name" value="Znf_FYVE_PHD"/>
</dbReference>
<dbReference type="Pfam" id="PF00439">
    <property type="entry name" value="Bromodomain"/>
    <property type="match status" value="1"/>
</dbReference>
<keyword evidence="17" id="KW-0539">Nucleus</keyword>
<comment type="subcellular location">
    <subcellularLocation>
        <location evidence="2">Nucleus</location>
    </subcellularLocation>
</comment>
<evidence type="ECO:0000259" key="23">
    <source>
        <dbReference type="PROSITE" id="PS50016"/>
    </source>
</evidence>
<keyword evidence="7" id="KW-0479">Metal-binding</keyword>
<dbReference type="GO" id="GO:0008270">
    <property type="term" value="F:zinc ion binding"/>
    <property type="evidence" value="ECO:0007669"/>
    <property type="project" value="UniProtKB-KW"/>
</dbReference>
<dbReference type="InterPro" id="IPR001841">
    <property type="entry name" value="Znf_RING"/>
</dbReference>
<dbReference type="GO" id="GO:0000785">
    <property type="term" value="C:chromatin"/>
    <property type="evidence" value="ECO:0007669"/>
    <property type="project" value="TreeGrafter"/>
</dbReference>
<feature type="region of interest" description="Disordered" evidence="21">
    <location>
        <begin position="946"/>
        <end position="985"/>
    </location>
</feature>
<dbReference type="FunFam" id="1.20.920.10:FF:000024">
    <property type="entry name" value="Transcription intermediary factor 1-alpha"/>
    <property type="match status" value="1"/>
</dbReference>
<dbReference type="SMART" id="SM00336">
    <property type="entry name" value="BBOX"/>
    <property type="match status" value="2"/>
</dbReference>
<dbReference type="PANTHER" id="PTHR45915">
    <property type="entry name" value="TRANSCRIPTION INTERMEDIARY FACTOR"/>
    <property type="match status" value="1"/>
</dbReference>
<dbReference type="CDD" id="cd05502">
    <property type="entry name" value="Bromo_tif1_like"/>
    <property type="match status" value="1"/>
</dbReference>
<evidence type="ECO:0000256" key="17">
    <source>
        <dbReference type="ARBA" id="ARBA00023242"/>
    </source>
</evidence>
<dbReference type="SMART" id="SM00249">
    <property type="entry name" value="PHD"/>
    <property type="match status" value="1"/>
</dbReference>
<dbReference type="InterPro" id="IPR001965">
    <property type="entry name" value="Znf_PHD"/>
</dbReference>
<accession>A0A452U9D7</accession>
<evidence type="ECO:0000256" key="10">
    <source>
        <dbReference type="ARBA" id="ARBA00022786"/>
    </source>
</evidence>
<keyword evidence="5" id="KW-0678">Repressor</keyword>
<dbReference type="Pfam" id="PF00643">
    <property type="entry name" value="zf-B_box"/>
    <property type="match status" value="1"/>
</dbReference>
<dbReference type="CDD" id="cd15624">
    <property type="entry name" value="PHD_TIF1gamma"/>
    <property type="match status" value="1"/>
</dbReference>
<dbReference type="AlphaFoldDB" id="A0A452U9D7"/>
<evidence type="ECO:0000256" key="14">
    <source>
        <dbReference type="ARBA" id="ARBA00023117"/>
    </source>
</evidence>
<evidence type="ECO:0000256" key="12">
    <source>
        <dbReference type="ARBA" id="ARBA00023015"/>
    </source>
</evidence>
<feature type="region of interest" description="Disordered" evidence="21">
    <location>
        <begin position="506"/>
        <end position="525"/>
    </location>
</feature>
<dbReference type="Gene3D" id="3.30.40.10">
    <property type="entry name" value="Zinc/RING finger domain, C3HC4 (zinc finger)"/>
    <property type="match status" value="2"/>
</dbReference>
<dbReference type="InterPro" id="IPR017907">
    <property type="entry name" value="Znf_RING_CS"/>
</dbReference>
<dbReference type="InterPro" id="IPR000315">
    <property type="entry name" value="Znf_B-box"/>
</dbReference>
<dbReference type="SMART" id="SM00297">
    <property type="entry name" value="BROMO"/>
    <property type="match status" value="1"/>
</dbReference>
<dbReference type="Gene3D" id="1.20.920.10">
    <property type="entry name" value="Bromodomain-like"/>
    <property type="match status" value="1"/>
</dbReference>
<dbReference type="SUPFAM" id="SSF57850">
    <property type="entry name" value="RING/U-box"/>
    <property type="match status" value="1"/>
</dbReference>
<keyword evidence="8" id="KW-0677">Repeat</keyword>
<dbReference type="InterPro" id="IPR001487">
    <property type="entry name" value="Bromodomain"/>
</dbReference>
<dbReference type="Ensembl" id="ENSUMAT00000020499.1">
    <property type="protein sequence ID" value="ENSUMAP00000017352.1"/>
    <property type="gene ID" value="ENSUMAG00000011998.1"/>
</dbReference>
<comment type="pathway">
    <text evidence="3">Protein modification; protein ubiquitination.</text>
</comment>
<dbReference type="SUPFAM" id="SSF57845">
    <property type="entry name" value="B-box zinc-binding domain"/>
    <property type="match status" value="1"/>
</dbReference>
<dbReference type="SMART" id="SM00502">
    <property type="entry name" value="BBC"/>
    <property type="match status" value="1"/>
</dbReference>
<evidence type="ECO:0000256" key="7">
    <source>
        <dbReference type="ARBA" id="ARBA00022723"/>
    </source>
</evidence>
<keyword evidence="14 19" id="KW-0103">Bromodomain</keyword>
<evidence type="ECO:0000256" key="2">
    <source>
        <dbReference type="ARBA" id="ARBA00004123"/>
    </source>
</evidence>
<dbReference type="CDD" id="cd19847">
    <property type="entry name" value="Bbox1_TIF1g_C-VI"/>
    <property type="match status" value="1"/>
</dbReference>
<evidence type="ECO:0000256" key="19">
    <source>
        <dbReference type="PROSITE-ProRule" id="PRU00035"/>
    </source>
</evidence>
<dbReference type="PROSITE" id="PS01359">
    <property type="entry name" value="ZF_PHD_1"/>
    <property type="match status" value="1"/>
</dbReference>
<dbReference type="GO" id="GO:0061630">
    <property type="term" value="F:ubiquitin protein ligase activity"/>
    <property type="evidence" value="ECO:0007669"/>
    <property type="project" value="UniProtKB-EC"/>
</dbReference>
<dbReference type="InterPro" id="IPR003649">
    <property type="entry name" value="Bbox_C"/>
</dbReference>
<keyword evidence="16" id="KW-0804">Transcription</keyword>
<feature type="compositionally biased region" description="Low complexity" evidence="21">
    <location>
        <begin position="665"/>
        <end position="677"/>
    </location>
</feature>
<dbReference type="PROSITE" id="PS50014">
    <property type="entry name" value="BROMODOMAIN_2"/>
    <property type="match status" value="1"/>
</dbReference>
<evidence type="ECO:0000256" key="16">
    <source>
        <dbReference type="ARBA" id="ARBA00023163"/>
    </source>
</evidence>
<dbReference type="Pfam" id="PF00628">
    <property type="entry name" value="PHD"/>
    <property type="match status" value="1"/>
</dbReference>
<protein>
    <recommendedName>
        <fullName evidence="4">RING-type E3 ubiquitin transferase</fullName>
        <ecNumber evidence="4">2.3.2.27</ecNumber>
    </recommendedName>
</protein>
<dbReference type="FunFam" id="3.30.40.10:FF:000123">
    <property type="entry name" value="E3 ubiquitin-protein ligase TRIM33"/>
    <property type="match status" value="1"/>
</dbReference>
<feature type="coiled-coil region" evidence="20">
    <location>
        <begin position="237"/>
        <end position="318"/>
    </location>
</feature>
<keyword evidence="6" id="KW-0808">Transferase</keyword>
<evidence type="ECO:0000313" key="25">
    <source>
        <dbReference type="Ensembl" id="ENSUMAP00000017352"/>
    </source>
</evidence>
<name>A0A452U9D7_URSMA</name>
<dbReference type="CDD" id="cd19830">
    <property type="entry name" value="Bbox2_TIF1g_C-VI"/>
    <property type="match status" value="1"/>
</dbReference>
<dbReference type="PANTHER" id="PTHR45915:SF3">
    <property type="entry name" value="E3 UBIQUITIN-PROTEIN LIGASE TRIM33"/>
    <property type="match status" value="1"/>
</dbReference>
<gene>
    <name evidence="25" type="primary">TRIM33</name>
</gene>
<feature type="compositionally biased region" description="Basic and acidic residues" evidence="21">
    <location>
        <begin position="976"/>
        <end position="985"/>
    </location>
</feature>
<evidence type="ECO:0000256" key="15">
    <source>
        <dbReference type="ARBA" id="ARBA00023125"/>
    </source>
</evidence>
<evidence type="ECO:0000256" key="6">
    <source>
        <dbReference type="ARBA" id="ARBA00022679"/>
    </source>
</evidence>
<keyword evidence="9 18" id="KW-0863">Zinc-finger</keyword>
<evidence type="ECO:0000256" key="3">
    <source>
        <dbReference type="ARBA" id="ARBA00004906"/>
    </source>
</evidence>
<evidence type="ECO:0000256" key="5">
    <source>
        <dbReference type="ARBA" id="ARBA00022491"/>
    </source>
</evidence>